<feature type="transmembrane region" description="Helical" evidence="9">
    <location>
        <begin position="140"/>
        <end position="159"/>
    </location>
</feature>
<dbReference type="PANTHER" id="PTHR30425">
    <property type="entry name" value="PHOSPHATE TRANSPORT SYSTEM PERMEASE PROTEIN PST"/>
    <property type="match status" value="1"/>
</dbReference>
<evidence type="ECO:0000256" key="4">
    <source>
        <dbReference type="ARBA" id="ARBA00022475"/>
    </source>
</evidence>
<evidence type="ECO:0000256" key="6">
    <source>
        <dbReference type="ARBA" id="ARBA00022692"/>
    </source>
</evidence>
<organism evidence="12 13">
    <name type="scientific">Aequorivita soesokkakensis</name>
    <dbReference type="NCBI Taxonomy" id="1385699"/>
    <lineage>
        <taxon>Bacteria</taxon>
        <taxon>Pseudomonadati</taxon>
        <taxon>Bacteroidota</taxon>
        <taxon>Flavobacteriia</taxon>
        <taxon>Flavobacteriales</taxon>
        <taxon>Flavobacteriaceae</taxon>
        <taxon>Aequorivita</taxon>
    </lineage>
</organism>
<gene>
    <name evidence="12" type="ORF">A7A78_03300</name>
</gene>
<evidence type="ECO:0000256" key="1">
    <source>
        <dbReference type="ARBA" id="ARBA00004651"/>
    </source>
</evidence>
<protein>
    <recommendedName>
        <fullName evidence="10">Phosphate transport system permease protein</fullName>
    </recommendedName>
</protein>
<proteinExistence type="inferred from homology"/>
<dbReference type="NCBIfam" id="TIGR02138">
    <property type="entry name" value="phosphate_pstC"/>
    <property type="match status" value="1"/>
</dbReference>
<feature type="transmembrane region" description="Helical" evidence="9">
    <location>
        <begin position="197"/>
        <end position="222"/>
    </location>
</feature>
<keyword evidence="8 9" id="KW-0472">Membrane</keyword>
<keyword evidence="6 9" id="KW-0812">Transmembrane</keyword>
<dbReference type="STRING" id="1385699.A7A78_03300"/>
<dbReference type="Gene3D" id="1.10.3720.10">
    <property type="entry name" value="MetI-like"/>
    <property type="match status" value="1"/>
</dbReference>
<keyword evidence="7 9" id="KW-1133">Transmembrane helix</keyword>
<dbReference type="CDD" id="cd06261">
    <property type="entry name" value="TM_PBP2"/>
    <property type="match status" value="1"/>
</dbReference>
<evidence type="ECO:0000256" key="9">
    <source>
        <dbReference type="RuleBase" id="RU363032"/>
    </source>
</evidence>
<accession>A0A1A9LE33</accession>
<dbReference type="GO" id="GO:0005315">
    <property type="term" value="F:phosphate transmembrane transporter activity"/>
    <property type="evidence" value="ECO:0007669"/>
    <property type="project" value="InterPro"/>
</dbReference>
<evidence type="ECO:0000259" key="11">
    <source>
        <dbReference type="PROSITE" id="PS50928"/>
    </source>
</evidence>
<dbReference type="PANTHER" id="PTHR30425:SF1">
    <property type="entry name" value="PHOSPHATE TRANSPORT SYSTEM PERMEASE PROTEIN PSTC"/>
    <property type="match status" value="1"/>
</dbReference>
<keyword evidence="4 10" id="KW-1003">Cell membrane</keyword>
<comment type="similarity">
    <text evidence="2 10">Belongs to the binding-protein-dependent transport system permease family. CysTW subfamily.</text>
</comment>
<keyword evidence="5 10" id="KW-0592">Phosphate transport</keyword>
<evidence type="ECO:0000313" key="12">
    <source>
        <dbReference type="EMBL" id="OAD91530.1"/>
    </source>
</evidence>
<dbReference type="GO" id="GO:0006817">
    <property type="term" value="P:phosphate ion transport"/>
    <property type="evidence" value="ECO:0007669"/>
    <property type="project" value="UniProtKB-KW"/>
</dbReference>
<reference evidence="12 13" key="1">
    <citation type="submission" date="2016-05" db="EMBL/GenBank/DDBJ databases">
        <title>Genome sequencing of Vitellibacter soesokkakensis RSSK-12.</title>
        <authorList>
            <person name="Thevarajoo S."/>
            <person name="Selvaratnam C."/>
            <person name="Goh K.M."/>
            <person name="Chan K.-G."/>
            <person name="Chong C.S."/>
        </authorList>
    </citation>
    <scope>NUCLEOTIDE SEQUENCE [LARGE SCALE GENOMIC DNA]</scope>
    <source>
        <strain evidence="12 13">RSSK-12</strain>
    </source>
</reference>
<comment type="subcellular location">
    <subcellularLocation>
        <location evidence="1 9">Cell membrane</location>
        <topology evidence="1 9">Multi-pass membrane protein</topology>
    </subcellularLocation>
</comment>
<name>A0A1A9LE33_9FLAO</name>
<evidence type="ECO:0000256" key="5">
    <source>
        <dbReference type="ARBA" id="ARBA00022592"/>
    </source>
</evidence>
<dbReference type="InterPro" id="IPR035906">
    <property type="entry name" value="MetI-like_sf"/>
</dbReference>
<sequence>MSAFQNSIGRGYVVSSTYLSIAIVLVIFIVLFISSYDAFSTVGWKIFTLEWNPSKDKFGVLSMIYGTLSVTFIALLIAMPLGVLTAIFISEILPEKFRLYFKSAIELLAGIPSIIYGLIGIAFFSGWVSSLFELATGRTILTAGILLSIMVLPTIITLSEDALHNIPKKYREVSKGLGLYPFETITKTLLPIAKNDIIGAILLALGRALGETMAVMLLIGSIDRIPDPFYNFLAPGQTITSKLGREIGESAFGSLHFSALNAIGFLLLLIVITLTIITQFYFKKEDRL</sequence>
<dbReference type="InterPro" id="IPR051124">
    <property type="entry name" value="Phosphate_Transport_Permease"/>
</dbReference>
<dbReference type="InterPro" id="IPR011864">
    <property type="entry name" value="Phosphate_PstC"/>
</dbReference>
<feature type="transmembrane region" description="Helical" evidence="9">
    <location>
        <begin position="63"/>
        <end position="93"/>
    </location>
</feature>
<evidence type="ECO:0000256" key="3">
    <source>
        <dbReference type="ARBA" id="ARBA00022448"/>
    </source>
</evidence>
<dbReference type="InterPro" id="IPR000515">
    <property type="entry name" value="MetI-like"/>
</dbReference>
<feature type="transmembrane region" description="Helical" evidence="9">
    <location>
        <begin position="105"/>
        <end position="128"/>
    </location>
</feature>
<dbReference type="AlphaFoldDB" id="A0A1A9LE33"/>
<dbReference type="RefSeq" id="WP_068761704.1">
    <property type="nucleotide sequence ID" value="NZ_LXIE01000012.1"/>
</dbReference>
<keyword evidence="13" id="KW-1185">Reference proteome</keyword>
<dbReference type="PROSITE" id="PS50928">
    <property type="entry name" value="ABC_TM1"/>
    <property type="match status" value="1"/>
</dbReference>
<dbReference type="GO" id="GO:0005886">
    <property type="term" value="C:plasma membrane"/>
    <property type="evidence" value="ECO:0007669"/>
    <property type="project" value="UniProtKB-SubCell"/>
</dbReference>
<feature type="transmembrane region" description="Helical" evidence="9">
    <location>
        <begin position="262"/>
        <end position="282"/>
    </location>
</feature>
<dbReference type="SUPFAM" id="SSF161098">
    <property type="entry name" value="MetI-like"/>
    <property type="match status" value="1"/>
</dbReference>
<evidence type="ECO:0000256" key="7">
    <source>
        <dbReference type="ARBA" id="ARBA00022989"/>
    </source>
</evidence>
<feature type="transmembrane region" description="Helical" evidence="9">
    <location>
        <begin position="12"/>
        <end position="33"/>
    </location>
</feature>
<evidence type="ECO:0000256" key="10">
    <source>
        <dbReference type="RuleBase" id="RU363054"/>
    </source>
</evidence>
<evidence type="ECO:0000256" key="2">
    <source>
        <dbReference type="ARBA" id="ARBA00007069"/>
    </source>
</evidence>
<evidence type="ECO:0000256" key="8">
    <source>
        <dbReference type="ARBA" id="ARBA00023136"/>
    </source>
</evidence>
<keyword evidence="3 9" id="KW-0813">Transport</keyword>
<dbReference type="Pfam" id="PF00528">
    <property type="entry name" value="BPD_transp_1"/>
    <property type="match status" value="1"/>
</dbReference>
<dbReference type="Proteomes" id="UP000077552">
    <property type="component" value="Unassembled WGS sequence"/>
</dbReference>
<evidence type="ECO:0000313" key="13">
    <source>
        <dbReference type="Proteomes" id="UP000077552"/>
    </source>
</evidence>
<comment type="caution">
    <text evidence="12">The sequence shown here is derived from an EMBL/GenBank/DDBJ whole genome shotgun (WGS) entry which is preliminary data.</text>
</comment>
<feature type="domain" description="ABC transmembrane type-1" evidence="11">
    <location>
        <begin position="64"/>
        <end position="278"/>
    </location>
</feature>
<dbReference type="EMBL" id="LXIE01000012">
    <property type="protein sequence ID" value="OAD91530.1"/>
    <property type="molecule type" value="Genomic_DNA"/>
</dbReference>
<dbReference type="OrthoDB" id="9785113at2"/>
<comment type="function">
    <text evidence="10">Part of the binding-protein-dependent transport system for phosphate; probably responsible for the translocation of the substrate across the membrane.</text>
</comment>